<organism evidence="1 2">
    <name type="scientific">Ascaris lumbricoides</name>
    <name type="common">Giant roundworm</name>
    <dbReference type="NCBI Taxonomy" id="6252"/>
    <lineage>
        <taxon>Eukaryota</taxon>
        <taxon>Metazoa</taxon>
        <taxon>Ecdysozoa</taxon>
        <taxon>Nematoda</taxon>
        <taxon>Chromadorea</taxon>
        <taxon>Rhabditida</taxon>
        <taxon>Spirurina</taxon>
        <taxon>Ascaridomorpha</taxon>
        <taxon>Ascaridoidea</taxon>
        <taxon>Ascarididae</taxon>
        <taxon>Ascaris</taxon>
    </lineage>
</organism>
<evidence type="ECO:0000313" key="1">
    <source>
        <dbReference type="Proteomes" id="UP000036681"/>
    </source>
</evidence>
<proteinExistence type="predicted"/>
<protein>
    <submittedName>
        <fullName evidence="2">Uncharacterized protein</fullName>
    </submittedName>
</protein>
<dbReference type="Proteomes" id="UP000036681">
    <property type="component" value="Unplaced"/>
</dbReference>
<reference evidence="2" key="1">
    <citation type="submission" date="2017-02" db="UniProtKB">
        <authorList>
            <consortium name="WormBaseParasite"/>
        </authorList>
    </citation>
    <scope>IDENTIFICATION</scope>
</reference>
<evidence type="ECO:0000313" key="2">
    <source>
        <dbReference type="WBParaSite" id="ALUE_0001441701-mRNA-1"/>
    </source>
</evidence>
<accession>A0A0M3IA57</accession>
<name>A0A0M3IA57_ASCLU</name>
<sequence length="64" mass="7350">MPIKSQLADIEIPHIPFHDLIIDSLKKYATNVALVSHFREIFILSLITVFSSHLLSNQTKIYEV</sequence>
<dbReference type="AlphaFoldDB" id="A0A0M3IA57"/>
<keyword evidence="1" id="KW-1185">Reference proteome</keyword>
<dbReference type="WBParaSite" id="ALUE_0001441701-mRNA-1">
    <property type="protein sequence ID" value="ALUE_0001441701-mRNA-1"/>
    <property type="gene ID" value="ALUE_0001441701"/>
</dbReference>